<feature type="signal peptide" evidence="5">
    <location>
        <begin position="1"/>
        <end position="23"/>
    </location>
</feature>
<dbReference type="PROSITE" id="PS00940">
    <property type="entry name" value="GAMMA_THIONIN"/>
    <property type="match status" value="1"/>
</dbReference>
<name>A0A484KPF4_9ASTE</name>
<dbReference type="GO" id="GO:0006952">
    <property type="term" value="P:defense response"/>
    <property type="evidence" value="ECO:0007669"/>
    <property type="project" value="InterPro"/>
</dbReference>
<keyword evidence="2" id="KW-0964">Secreted</keyword>
<comment type="subcellular location">
    <subcellularLocation>
        <location evidence="1">Secreted</location>
    </subcellularLocation>
</comment>
<dbReference type="InterPro" id="IPR036574">
    <property type="entry name" value="Scorpion_toxin-like_sf"/>
</dbReference>
<dbReference type="AlphaFoldDB" id="A0A484KPF4"/>
<dbReference type="Proteomes" id="UP000595140">
    <property type="component" value="Unassembled WGS sequence"/>
</dbReference>
<accession>A0A484KPF4</accession>
<evidence type="ECO:0000256" key="1">
    <source>
        <dbReference type="ARBA" id="ARBA00004613"/>
    </source>
</evidence>
<dbReference type="OrthoDB" id="1851987at2759"/>
<protein>
    <recommendedName>
        <fullName evidence="6">Knottins-like domain-containing protein</fullName>
    </recommendedName>
</protein>
<proteinExistence type="predicted"/>
<dbReference type="SMART" id="SM00505">
    <property type="entry name" value="Knot1"/>
    <property type="match status" value="1"/>
</dbReference>
<dbReference type="InterPro" id="IPR003614">
    <property type="entry name" value="Knottins"/>
</dbReference>
<dbReference type="CDD" id="cd00107">
    <property type="entry name" value="Knot1"/>
    <property type="match status" value="1"/>
</dbReference>
<feature type="chain" id="PRO_5019777522" description="Knottins-like domain-containing protein" evidence="5">
    <location>
        <begin position="24"/>
        <end position="80"/>
    </location>
</feature>
<gene>
    <name evidence="7" type="ORF">CCAM_LOCUS8274</name>
</gene>
<evidence type="ECO:0000256" key="5">
    <source>
        <dbReference type="SAM" id="SignalP"/>
    </source>
</evidence>
<keyword evidence="8" id="KW-1185">Reference proteome</keyword>
<sequence length="80" mass="8889">MKKPCSVNVPIAVIFIFMMLLSTNEVGIKVVEGKLCHYRSQKWTGPCVLGHDCHKSCLGQGFAGGQCHGLRHLCYCYKNC</sequence>
<dbReference type="PANTHER" id="PTHR33147">
    <property type="entry name" value="DEFENSIN-LIKE PROTEIN 1"/>
    <property type="match status" value="1"/>
</dbReference>
<dbReference type="SUPFAM" id="SSF57095">
    <property type="entry name" value="Scorpion toxin-like"/>
    <property type="match status" value="1"/>
</dbReference>
<dbReference type="PANTHER" id="PTHR33147:SF46">
    <property type="entry name" value="DEFENSIN-LIKE PROTEIN 19"/>
    <property type="match status" value="1"/>
</dbReference>
<dbReference type="GO" id="GO:0005576">
    <property type="term" value="C:extracellular region"/>
    <property type="evidence" value="ECO:0007669"/>
    <property type="project" value="UniProtKB-SubCell"/>
</dbReference>
<keyword evidence="4" id="KW-1015">Disulfide bond</keyword>
<dbReference type="Gene3D" id="3.30.30.10">
    <property type="entry name" value="Knottin, scorpion toxin-like"/>
    <property type="match status" value="1"/>
</dbReference>
<feature type="domain" description="Knottins-like" evidence="6">
    <location>
        <begin position="35"/>
        <end position="80"/>
    </location>
</feature>
<keyword evidence="3 5" id="KW-0732">Signal</keyword>
<evidence type="ECO:0000259" key="6">
    <source>
        <dbReference type="SMART" id="SM00505"/>
    </source>
</evidence>
<organism evidence="7 8">
    <name type="scientific">Cuscuta campestris</name>
    <dbReference type="NCBI Taxonomy" id="132261"/>
    <lineage>
        <taxon>Eukaryota</taxon>
        <taxon>Viridiplantae</taxon>
        <taxon>Streptophyta</taxon>
        <taxon>Embryophyta</taxon>
        <taxon>Tracheophyta</taxon>
        <taxon>Spermatophyta</taxon>
        <taxon>Magnoliopsida</taxon>
        <taxon>eudicotyledons</taxon>
        <taxon>Gunneridae</taxon>
        <taxon>Pentapetalae</taxon>
        <taxon>asterids</taxon>
        <taxon>lamiids</taxon>
        <taxon>Solanales</taxon>
        <taxon>Convolvulaceae</taxon>
        <taxon>Cuscuteae</taxon>
        <taxon>Cuscuta</taxon>
        <taxon>Cuscuta subgen. Grammica</taxon>
        <taxon>Cuscuta sect. Cleistogrammica</taxon>
    </lineage>
</organism>
<evidence type="ECO:0000313" key="7">
    <source>
        <dbReference type="EMBL" id="VFQ66498.1"/>
    </source>
</evidence>
<dbReference type="EMBL" id="OOIL02000559">
    <property type="protein sequence ID" value="VFQ66498.1"/>
    <property type="molecule type" value="Genomic_DNA"/>
</dbReference>
<evidence type="ECO:0000256" key="4">
    <source>
        <dbReference type="ARBA" id="ARBA00023157"/>
    </source>
</evidence>
<evidence type="ECO:0000256" key="2">
    <source>
        <dbReference type="ARBA" id="ARBA00022525"/>
    </source>
</evidence>
<dbReference type="Pfam" id="PF00304">
    <property type="entry name" value="Gamma-thionin"/>
    <property type="match status" value="1"/>
</dbReference>
<evidence type="ECO:0000313" key="8">
    <source>
        <dbReference type="Proteomes" id="UP000595140"/>
    </source>
</evidence>
<evidence type="ECO:0000256" key="3">
    <source>
        <dbReference type="ARBA" id="ARBA00022729"/>
    </source>
</evidence>
<dbReference type="InterPro" id="IPR008176">
    <property type="entry name" value="Defensin_plant"/>
</dbReference>
<reference evidence="7 8" key="1">
    <citation type="submission" date="2018-04" db="EMBL/GenBank/DDBJ databases">
        <authorList>
            <person name="Vogel A."/>
        </authorList>
    </citation>
    <scope>NUCLEOTIDE SEQUENCE [LARGE SCALE GENOMIC DNA]</scope>
</reference>